<gene>
    <name evidence="1" type="ORF">NCTC11967_04414</name>
</gene>
<accession>A0AB38G1G9</accession>
<reference evidence="1 2" key="1">
    <citation type="submission" date="2018-06" db="EMBL/GenBank/DDBJ databases">
        <authorList>
            <consortium name="Pathogen Informatics"/>
            <person name="Doyle S."/>
        </authorList>
    </citation>
    <scope>NUCLEOTIDE SEQUENCE [LARGE SCALE GENOMIC DNA]</scope>
    <source>
        <strain evidence="1 2">NCTC11967</strain>
    </source>
</reference>
<name>A0AB38G1G9_9ENTR</name>
<dbReference type="AlphaFoldDB" id="A0AB38G1G9"/>
<dbReference type="Proteomes" id="UP000251313">
    <property type="component" value="Unassembled WGS sequence"/>
</dbReference>
<comment type="caution">
    <text evidence="1">The sequence shown here is derived from an EMBL/GenBank/DDBJ whole genome shotgun (WGS) entry which is preliminary data.</text>
</comment>
<organism evidence="1 2">
    <name type="scientific">Yokenella regensburgei</name>
    <dbReference type="NCBI Taxonomy" id="158877"/>
    <lineage>
        <taxon>Bacteria</taxon>
        <taxon>Pseudomonadati</taxon>
        <taxon>Pseudomonadota</taxon>
        <taxon>Gammaproteobacteria</taxon>
        <taxon>Enterobacterales</taxon>
        <taxon>Enterobacteriaceae</taxon>
        <taxon>Yokenella</taxon>
    </lineage>
</organism>
<proteinExistence type="predicted"/>
<sequence length="52" mass="6178">MYMTSRLGYIVHTFFRHSPKRAVVKSFWHGLQQSDLESKCPHVKSLPMLFVR</sequence>
<evidence type="ECO:0000313" key="1">
    <source>
        <dbReference type="EMBL" id="SQA65385.1"/>
    </source>
</evidence>
<protein>
    <submittedName>
        <fullName evidence="1">Uncharacterized protein</fullName>
    </submittedName>
</protein>
<dbReference type="EMBL" id="UAVL01000021">
    <property type="protein sequence ID" value="SQA65385.1"/>
    <property type="molecule type" value="Genomic_DNA"/>
</dbReference>
<evidence type="ECO:0000313" key="2">
    <source>
        <dbReference type="Proteomes" id="UP000251313"/>
    </source>
</evidence>